<dbReference type="RefSeq" id="WP_132196512.1">
    <property type="nucleotide sequence ID" value="NZ_SMKY01000035.1"/>
</dbReference>
<gene>
    <name evidence="1" type="ORF">E1293_10770</name>
</gene>
<accession>A0A4R5BJR7</accession>
<name>A0A4R5BJR7_9ACTN</name>
<evidence type="ECO:0000313" key="1">
    <source>
        <dbReference type="EMBL" id="TDD85583.1"/>
    </source>
</evidence>
<proteinExistence type="predicted"/>
<reference evidence="1 2" key="1">
    <citation type="submission" date="2019-03" db="EMBL/GenBank/DDBJ databases">
        <title>Draft genome sequences of novel Actinobacteria.</title>
        <authorList>
            <person name="Sahin N."/>
            <person name="Ay H."/>
            <person name="Saygin H."/>
        </authorList>
    </citation>
    <scope>NUCLEOTIDE SEQUENCE [LARGE SCALE GENOMIC DNA]</scope>
    <source>
        <strain evidence="1 2">DSM 45941</strain>
    </source>
</reference>
<dbReference type="EMBL" id="SMKY01000035">
    <property type="protein sequence ID" value="TDD85583.1"/>
    <property type="molecule type" value="Genomic_DNA"/>
</dbReference>
<sequence length="684" mass="75199">MSEGLVDPEAMPAPPVRLGDLEVVAAALKKDGRGVGRLGHDVDAAWQALAGSYKAPESAVLLRATGPVAAHGRAIEDELAAVGGALLAFIDEVRPIVSRLHGMRAAARDFRAKVDGDWDGDFGDWRDNGDWVVENNRLNDGALAALTQYQEAERVCANKITALFGGTHFVPLDAVLKRPGDRAYGWGEPPKDVKTPWGAPQEHDKPWYQDVGDFGHDFALMAVTFGGDLIGAHVYGDEESWGSAGTGGQWWDRVSGNWSRMLHDIGRLERGFAGEIDENGHRRTDLSWGERWHNGKNFSKQIANALVPWQEWDDRPGYVIASGIVNVGTLLAGGAMGVSRLSKGLKDLRTLSPEIFEAGALLPPGPAPRFVFPDIHIPDKGTMLDHQAGLDDPAQLGTTGALPETARSAPAIEPFGAGGSGLRDAEIGRQSLSDWPGWRIAQLMDADLETRTILARFGSDAPVIDLTTYPIDPGVVREINRALRPLVAEYPSIWPKLSFIRSLNFSKNFPLLEGGGLAMSMPPGEHRGIFFSAQAYIDRIKSWDFGLEMELSGWNVRTSGGMVEATFNHELGHQFLQEIMNDPTIASKFAQLLNETLYPHVPFYVDLDSEGTYVAVFLMREMGRVVPFENHASWRSLIRSKSSQYGEESLDEAVAEAFSEYRLNEHPRRFALEVGSFIDRYWHE</sequence>
<dbReference type="Proteomes" id="UP000295578">
    <property type="component" value="Unassembled WGS sequence"/>
</dbReference>
<protein>
    <submittedName>
        <fullName evidence="1">Uncharacterized protein</fullName>
    </submittedName>
</protein>
<dbReference type="AlphaFoldDB" id="A0A4R5BJR7"/>
<evidence type="ECO:0000313" key="2">
    <source>
        <dbReference type="Proteomes" id="UP000295578"/>
    </source>
</evidence>
<comment type="caution">
    <text evidence="1">The sequence shown here is derived from an EMBL/GenBank/DDBJ whole genome shotgun (WGS) entry which is preliminary data.</text>
</comment>
<dbReference type="OrthoDB" id="4569990at2"/>
<organism evidence="1 2">
    <name type="scientific">Actinomadura darangshiensis</name>
    <dbReference type="NCBI Taxonomy" id="705336"/>
    <lineage>
        <taxon>Bacteria</taxon>
        <taxon>Bacillati</taxon>
        <taxon>Actinomycetota</taxon>
        <taxon>Actinomycetes</taxon>
        <taxon>Streptosporangiales</taxon>
        <taxon>Thermomonosporaceae</taxon>
        <taxon>Actinomadura</taxon>
    </lineage>
</organism>
<keyword evidence="2" id="KW-1185">Reference proteome</keyword>